<dbReference type="RefSeq" id="WP_073143331.1">
    <property type="nucleotide sequence ID" value="NZ_FQWQ01000006.1"/>
</dbReference>
<dbReference type="AlphaFoldDB" id="A0A1M5XN74"/>
<organism evidence="2 3">
    <name type="scientific">Chryseolinea serpens</name>
    <dbReference type="NCBI Taxonomy" id="947013"/>
    <lineage>
        <taxon>Bacteria</taxon>
        <taxon>Pseudomonadati</taxon>
        <taxon>Bacteroidota</taxon>
        <taxon>Cytophagia</taxon>
        <taxon>Cytophagales</taxon>
        <taxon>Fulvivirgaceae</taxon>
        <taxon>Chryseolinea</taxon>
    </lineage>
</organism>
<proteinExistence type="predicted"/>
<accession>A0A1M5XN74</accession>
<gene>
    <name evidence="2" type="ORF">SAMN04488109_6761</name>
</gene>
<dbReference type="InterPro" id="IPR011335">
    <property type="entry name" value="Restrct_endonuc-II-like"/>
</dbReference>
<dbReference type="GO" id="GO:0004519">
    <property type="term" value="F:endonuclease activity"/>
    <property type="evidence" value="ECO:0007669"/>
    <property type="project" value="UniProtKB-KW"/>
</dbReference>
<keyword evidence="3" id="KW-1185">Reference proteome</keyword>
<feature type="domain" description="Putative restriction endonuclease" evidence="1">
    <location>
        <begin position="16"/>
        <end position="167"/>
    </location>
</feature>
<dbReference type="PANTHER" id="PTHR34107">
    <property type="entry name" value="SLL0198 PROTEIN-RELATED"/>
    <property type="match status" value="1"/>
</dbReference>
<name>A0A1M5XN74_9BACT</name>
<dbReference type="Gene3D" id="3.90.1570.10">
    <property type="entry name" value="tt1808, chain A"/>
    <property type="match status" value="1"/>
</dbReference>
<dbReference type="Pfam" id="PF05685">
    <property type="entry name" value="Uma2"/>
    <property type="match status" value="1"/>
</dbReference>
<dbReference type="OrthoDB" id="9808428at2"/>
<keyword evidence="2" id="KW-0255">Endonuclease</keyword>
<dbReference type="SUPFAM" id="SSF52980">
    <property type="entry name" value="Restriction endonuclease-like"/>
    <property type="match status" value="1"/>
</dbReference>
<dbReference type="InterPro" id="IPR012296">
    <property type="entry name" value="Nuclease_put_TT1808"/>
</dbReference>
<evidence type="ECO:0000313" key="3">
    <source>
        <dbReference type="Proteomes" id="UP000184212"/>
    </source>
</evidence>
<keyword evidence="2" id="KW-0540">Nuclease</keyword>
<dbReference type="EMBL" id="FQWQ01000006">
    <property type="protein sequence ID" value="SHI01199.1"/>
    <property type="molecule type" value="Genomic_DNA"/>
</dbReference>
<reference evidence="2 3" key="1">
    <citation type="submission" date="2016-11" db="EMBL/GenBank/DDBJ databases">
        <authorList>
            <person name="Jaros S."/>
            <person name="Januszkiewicz K."/>
            <person name="Wedrychowicz H."/>
        </authorList>
    </citation>
    <scope>NUCLEOTIDE SEQUENCE [LARGE SCALE GENOMIC DNA]</scope>
    <source>
        <strain evidence="2 3">DSM 24574</strain>
    </source>
</reference>
<evidence type="ECO:0000259" key="1">
    <source>
        <dbReference type="Pfam" id="PF05685"/>
    </source>
</evidence>
<sequence length="176" mass="20231">MHSIAVYPPLTALEVYENLPESTLAEVIDNKIYMSPSPVDRHQSISAQLTAQLFFYAQKHDAGRVFAAPFDVYLDEKKNLVQPDLLFILKENAHIVRGHVHGSPDLIIEILSPSNRRRDLITKKRLYEKFAVKEYWIIDPDTNAAFGFQLQKGVYVKLPTEKNMLTSRLLKDVFVF</sequence>
<dbReference type="CDD" id="cd06260">
    <property type="entry name" value="DUF820-like"/>
    <property type="match status" value="1"/>
</dbReference>
<dbReference type="Proteomes" id="UP000184212">
    <property type="component" value="Unassembled WGS sequence"/>
</dbReference>
<dbReference type="PANTHER" id="PTHR34107:SF4">
    <property type="entry name" value="SLL1222 PROTEIN"/>
    <property type="match status" value="1"/>
</dbReference>
<keyword evidence="2" id="KW-0378">Hydrolase</keyword>
<evidence type="ECO:0000313" key="2">
    <source>
        <dbReference type="EMBL" id="SHI01199.1"/>
    </source>
</evidence>
<protein>
    <submittedName>
        <fullName evidence="2">Putative restriction endonuclease</fullName>
    </submittedName>
</protein>
<dbReference type="InterPro" id="IPR008538">
    <property type="entry name" value="Uma2"/>
</dbReference>